<feature type="region of interest" description="Disordered" evidence="1">
    <location>
        <begin position="1"/>
        <end position="21"/>
    </location>
</feature>
<keyword evidence="3" id="KW-1185">Reference proteome</keyword>
<protein>
    <submittedName>
        <fullName evidence="2">Uncharacterized protein</fullName>
    </submittedName>
</protein>
<dbReference type="EMBL" id="BDIP01001711">
    <property type="protein sequence ID" value="GCA62916.1"/>
    <property type="molecule type" value="Genomic_DNA"/>
</dbReference>
<comment type="caution">
    <text evidence="2">The sequence shown here is derived from an EMBL/GenBank/DDBJ whole genome shotgun (WGS) entry which is preliminary data.</text>
</comment>
<feature type="non-terminal residue" evidence="2">
    <location>
        <position position="21"/>
    </location>
</feature>
<sequence length="21" mass="2606">MSKRPRHEETFDELDDLPENF</sequence>
<evidence type="ECO:0000313" key="3">
    <source>
        <dbReference type="Proteomes" id="UP000265618"/>
    </source>
</evidence>
<organism evidence="2 3">
    <name type="scientific">Kipferlia bialata</name>
    <dbReference type="NCBI Taxonomy" id="797122"/>
    <lineage>
        <taxon>Eukaryota</taxon>
        <taxon>Metamonada</taxon>
        <taxon>Carpediemonas-like organisms</taxon>
        <taxon>Kipferlia</taxon>
    </lineage>
</organism>
<evidence type="ECO:0000313" key="2">
    <source>
        <dbReference type="EMBL" id="GCA62916.1"/>
    </source>
</evidence>
<proteinExistence type="predicted"/>
<accession>A0A391NS31</accession>
<dbReference type="Proteomes" id="UP000265618">
    <property type="component" value="Unassembled WGS sequence"/>
</dbReference>
<reference evidence="2 3" key="1">
    <citation type="journal article" date="2018" name="PLoS ONE">
        <title>The draft genome of Kipferlia bialata reveals reductive genome evolution in fornicate parasites.</title>
        <authorList>
            <person name="Tanifuji G."/>
            <person name="Takabayashi S."/>
            <person name="Kume K."/>
            <person name="Takagi M."/>
            <person name="Nakayama T."/>
            <person name="Kamikawa R."/>
            <person name="Inagaki Y."/>
            <person name="Hashimoto T."/>
        </authorList>
    </citation>
    <scope>NUCLEOTIDE SEQUENCE [LARGE SCALE GENOMIC DNA]</scope>
    <source>
        <strain evidence="2">NY0173</strain>
    </source>
</reference>
<gene>
    <name evidence="2" type="ORF">KIPB_006580</name>
</gene>
<name>A0A391NS31_9EUKA</name>
<evidence type="ECO:0000256" key="1">
    <source>
        <dbReference type="SAM" id="MobiDB-lite"/>
    </source>
</evidence>
<dbReference type="AlphaFoldDB" id="A0A391NS31"/>
<feature type="compositionally biased region" description="Acidic residues" evidence="1">
    <location>
        <begin position="10"/>
        <end position="21"/>
    </location>
</feature>